<evidence type="ECO:0000313" key="2">
    <source>
        <dbReference type="EMBL" id="SHH59520.1"/>
    </source>
</evidence>
<proteinExistence type="predicted"/>
<dbReference type="Proteomes" id="UP000189796">
    <property type="component" value="Chromosome I"/>
</dbReference>
<accession>A0A1M5U9C0</accession>
<reference evidence="2 3" key="1">
    <citation type="submission" date="2016-11" db="EMBL/GenBank/DDBJ databases">
        <authorList>
            <person name="Jaros S."/>
            <person name="Januszkiewicz K."/>
            <person name="Wedrychowicz H."/>
        </authorList>
    </citation>
    <scope>NUCLEOTIDE SEQUENCE [LARGE SCALE GENOMIC DNA]</scope>
    <source>
        <strain evidence="2 3">GAS138</strain>
    </source>
</reference>
<protein>
    <submittedName>
        <fullName evidence="2">Uncharacterized protein</fullName>
    </submittedName>
</protein>
<dbReference type="AlphaFoldDB" id="A0A1M5U9C0"/>
<sequence>MSDDHEPGADDDTAEQSQGPTRREALGRFAKYTAPIMLAMLLSEQAAAISGQ</sequence>
<dbReference type="EMBL" id="LT670817">
    <property type="protein sequence ID" value="SHH59520.1"/>
    <property type="molecule type" value="Genomic_DNA"/>
</dbReference>
<evidence type="ECO:0000256" key="1">
    <source>
        <dbReference type="SAM" id="MobiDB-lite"/>
    </source>
</evidence>
<name>A0A1M5U9C0_9BRAD</name>
<gene>
    <name evidence="2" type="ORF">SAMN05443248_5338</name>
</gene>
<organism evidence="2 3">
    <name type="scientific">Bradyrhizobium erythrophlei</name>
    <dbReference type="NCBI Taxonomy" id="1437360"/>
    <lineage>
        <taxon>Bacteria</taxon>
        <taxon>Pseudomonadati</taxon>
        <taxon>Pseudomonadota</taxon>
        <taxon>Alphaproteobacteria</taxon>
        <taxon>Hyphomicrobiales</taxon>
        <taxon>Nitrobacteraceae</taxon>
        <taxon>Bradyrhizobium</taxon>
    </lineage>
</organism>
<evidence type="ECO:0000313" key="3">
    <source>
        <dbReference type="Proteomes" id="UP000189796"/>
    </source>
</evidence>
<feature type="region of interest" description="Disordered" evidence="1">
    <location>
        <begin position="1"/>
        <end position="26"/>
    </location>
</feature>